<keyword evidence="5 7" id="KW-0067">ATP-binding</keyword>
<dbReference type="PROSITE" id="PS00039">
    <property type="entry name" value="DEAD_ATP_HELICASE"/>
    <property type="match status" value="1"/>
</dbReference>
<dbReference type="GO" id="GO:0016787">
    <property type="term" value="F:hydrolase activity"/>
    <property type="evidence" value="ECO:0007669"/>
    <property type="project" value="UniProtKB-KW"/>
</dbReference>
<evidence type="ECO:0000256" key="3">
    <source>
        <dbReference type="ARBA" id="ARBA00022801"/>
    </source>
</evidence>
<dbReference type="PANTHER" id="PTHR47963">
    <property type="entry name" value="DEAD-BOX ATP-DEPENDENT RNA HELICASE 47, MITOCHONDRIAL"/>
    <property type="match status" value="1"/>
</dbReference>
<dbReference type="CDD" id="cd18787">
    <property type="entry name" value="SF2_C_DEAD"/>
    <property type="match status" value="1"/>
</dbReference>
<dbReference type="Proteomes" id="UP001597438">
    <property type="component" value="Unassembled WGS sequence"/>
</dbReference>
<keyword evidence="4 7" id="KW-0347">Helicase</keyword>
<dbReference type="Gene3D" id="3.40.50.300">
    <property type="entry name" value="P-loop containing nucleotide triphosphate hydrolases"/>
    <property type="match status" value="2"/>
</dbReference>
<keyword evidence="13" id="KW-1185">Reference proteome</keyword>
<dbReference type="CDD" id="cd12252">
    <property type="entry name" value="RRM_DbpA"/>
    <property type="match status" value="1"/>
</dbReference>
<evidence type="ECO:0000256" key="4">
    <source>
        <dbReference type="ARBA" id="ARBA00022806"/>
    </source>
</evidence>
<dbReference type="InterPro" id="IPR012677">
    <property type="entry name" value="Nucleotide-bd_a/b_plait_sf"/>
</dbReference>
<keyword evidence="3 7" id="KW-0378">Hydrolase</keyword>
<feature type="domain" description="DEAD-box RNA helicase Q" evidence="11">
    <location>
        <begin position="2"/>
        <end position="30"/>
    </location>
</feature>
<comment type="similarity">
    <text evidence="7">Belongs to the DEAD box helicase family.</text>
</comment>
<dbReference type="InterPro" id="IPR005580">
    <property type="entry name" value="DbpA/CsdA_RNA-bd_dom"/>
</dbReference>
<comment type="caution">
    <text evidence="12">The sequence shown here is derived from an EMBL/GenBank/DDBJ whole genome shotgun (WGS) entry which is preliminary data.</text>
</comment>
<accession>A0ABW5XA46</accession>
<dbReference type="PROSITE" id="PS51195">
    <property type="entry name" value="Q_MOTIF"/>
    <property type="match status" value="1"/>
</dbReference>
<feature type="region of interest" description="Disordered" evidence="8">
    <location>
        <begin position="524"/>
        <end position="605"/>
    </location>
</feature>
<dbReference type="InterPro" id="IPR027417">
    <property type="entry name" value="P-loop_NTPase"/>
</dbReference>
<feature type="short sequence motif" description="Q motif" evidence="6">
    <location>
        <begin position="2"/>
        <end position="30"/>
    </location>
</feature>
<dbReference type="InterPro" id="IPR014014">
    <property type="entry name" value="RNA_helicase_DEAD_Q_motif"/>
</dbReference>
<keyword evidence="2 7" id="KW-0547">Nucleotide-binding</keyword>
<evidence type="ECO:0000256" key="5">
    <source>
        <dbReference type="ARBA" id="ARBA00022840"/>
    </source>
</evidence>
<reference evidence="13" key="1">
    <citation type="journal article" date="2019" name="Int. J. Syst. Evol. Microbiol.">
        <title>The Global Catalogue of Microorganisms (GCM) 10K type strain sequencing project: providing services to taxonomists for standard genome sequencing and annotation.</title>
        <authorList>
            <consortium name="The Broad Institute Genomics Platform"/>
            <consortium name="The Broad Institute Genome Sequencing Center for Infectious Disease"/>
            <person name="Wu L."/>
            <person name="Ma J."/>
        </authorList>
    </citation>
    <scope>NUCLEOTIDE SEQUENCE [LARGE SCALE GENOMIC DNA]</scope>
    <source>
        <strain evidence="13">KCTC 52925</strain>
    </source>
</reference>
<dbReference type="Pfam" id="PF03880">
    <property type="entry name" value="DbpA"/>
    <property type="match status" value="1"/>
</dbReference>
<gene>
    <name evidence="12" type="ORF">ACFSYS_18720</name>
</gene>
<dbReference type="EMBL" id="JBHUOJ010000039">
    <property type="protein sequence ID" value="MFD2835332.1"/>
    <property type="molecule type" value="Genomic_DNA"/>
</dbReference>
<evidence type="ECO:0000259" key="9">
    <source>
        <dbReference type="PROSITE" id="PS51192"/>
    </source>
</evidence>
<evidence type="ECO:0000256" key="6">
    <source>
        <dbReference type="PROSITE-ProRule" id="PRU00552"/>
    </source>
</evidence>
<feature type="compositionally biased region" description="Basic and acidic residues" evidence="8">
    <location>
        <begin position="571"/>
        <end position="581"/>
    </location>
</feature>
<evidence type="ECO:0000313" key="13">
    <source>
        <dbReference type="Proteomes" id="UP001597438"/>
    </source>
</evidence>
<name>A0ABW5XA46_9FLAO</name>
<dbReference type="InterPro" id="IPR001650">
    <property type="entry name" value="Helicase_C-like"/>
</dbReference>
<dbReference type="Pfam" id="PF00271">
    <property type="entry name" value="Helicase_C"/>
    <property type="match status" value="1"/>
</dbReference>
<dbReference type="InterPro" id="IPR044742">
    <property type="entry name" value="DEAD/DEAH_RhlB"/>
</dbReference>
<dbReference type="SMART" id="SM00487">
    <property type="entry name" value="DEXDc"/>
    <property type="match status" value="1"/>
</dbReference>
<feature type="domain" description="Helicase C-terminal" evidence="10">
    <location>
        <begin position="217"/>
        <end position="377"/>
    </location>
</feature>
<evidence type="ECO:0000256" key="2">
    <source>
        <dbReference type="ARBA" id="ARBA00022741"/>
    </source>
</evidence>
<dbReference type="InterPro" id="IPR011545">
    <property type="entry name" value="DEAD/DEAH_box_helicase_dom"/>
</dbReference>
<dbReference type="InterPro" id="IPR050547">
    <property type="entry name" value="DEAD_box_RNA_helicases"/>
</dbReference>
<feature type="compositionally biased region" description="Basic and acidic residues" evidence="8">
    <location>
        <begin position="541"/>
        <end position="555"/>
    </location>
</feature>
<dbReference type="Gene3D" id="3.30.70.330">
    <property type="match status" value="1"/>
</dbReference>
<organism evidence="12 13">
    <name type="scientific">Christiangramia antarctica</name>
    <dbReference type="NCBI Taxonomy" id="2058158"/>
    <lineage>
        <taxon>Bacteria</taxon>
        <taxon>Pseudomonadati</taxon>
        <taxon>Bacteroidota</taxon>
        <taxon>Flavobacteriia</taxon>
        <taxon>Flavobacteriales</taxon>
        <taxon>Flavobacteriaceae</taxon>
        <taxon>Christiangramia</taxon>
    </lineage>
</organism>
<dbReference type="RefSeq" id="WP_251741177.1">
    <property type="nucleotide sequence ID" value="NZ_JBHUOJ010000039.1"/>
</dbReference>
<evidence type="ECO:0000256" key="1">
    <source>
        <dbReference type="ARBA" id="ARBA00012552"/>
    </source>
</evidence>
<dbReference type="PROSITE" id="PS51194">
    <property type="entry name" value="HELICASE_CTER"/>
    <property type="match status" value="1"/>
</dbReference>
<dbReference type="PROSITE" id="PS51192">
    <property type="entry name" value="HELICASE_ATP_BIND_1"/>
    <property type="match status" value="1"/>
</dbReference>
<evidence type="ECO:0000256" key="8">
    <source>
        <dbReference type="SAM" id="MobiDB-lite"/>
    </source>
</evidence>
<dbReference type="InterPro" id="IPR014001">
    <property type="entry name" value="Helicase_ATP-bd"/>
</dbReference>
<dbReference type="GO" id="GO:0004386">
    <property type="term" value="F:helicase activity"/>
    <property type="evidence" value="ECO:0007669"/>
    <property type="project" value="UniProtKB-KW"/>
</dbReference>
<protein>
    <recommendedName>
        <fullName evidence="1">RNA helicase</fullName>
        <ecNumber evidence="1">3.6.4.13</ecNumber>
    </recommendedName>
</protein>
<dbReference type="InterPro" id="IPR000629">
    <property type="entry name" value="RNA-helicase_DEAD-box_CS"/>
</dbReference>
<sequence length="605" mass="68469">MNAFQKLGLDADLLKAIKDMGFETPSEVQEKSIPILLEQETDLVALAQTGTGKTAAFGFPLIQKIDSNSRKTQALILSPTRELCLQITNEIKNYSKYKSMNAVAVYGGASITDQARQIERGAQIIVATPGRMQDMIRRRLADISGIQYCILDEADEMLNMGFYEDIKTILSHTPKEKKTWLFSATMPKEVAKIAKKFMTDPVEITVGSKNMGTDNVSHEYYLVNTRNRYDGLKRLADANPDIFSVIFCRTKRDTQKVAEKLIEDGYNAAAIHGDLSQNQRDLVMKSFRSRQIQMLVATDVAARGIDVDDITHVINYQLPDEIETYTHRSGRTGRAGKNGVSMVIVSKSEVRKIRTIEKMIQQSFIQKEIPDGMEICKTQLFHLANDIKKTEINHDIDPYLPTINEVLEEFSKEELIKKFFSVEFTRFYNYYKSAPNLSVDSSGANYSAEGNTRYFINVGTKDDFDWMSLKDFLKENLDLGKDDVFKVDVKASFSFFNTDEKHKDLVLKTFSEFQQNGRYINVEVTKEKEGRSRGGGGGRRRGSDSRDSGSDDHRGGSRRRTSGKTGGSGKRFSDKSSDRGERKGKRKGSREKNIENSIKRRRSNN</sequence>
<dbReference type="CDD" id="cd00268">
    <property type="entry name" value="DEADc"/>
    <property type="match status" value="1"/>
</dbReference>
<dbReference type="EC" id="3.6.4.13" evidence="1"/>
<evidence type="ECO:0000313" key="12">
    <source>
        <dbReference type="EMBL" id="MFD2835332.1"/>
    </source>
</evidence>
<dbReference type="Pfam" id="PF00270">
    <property type="entry name" value="DEAD"/>
    <property type="match status" value="1"/>
</dbReference>
<dbReference type="SMART" id="SM00490">
    <property type="entry name" value="HELICc"/>
    <property type="match status" value="1"/>
</dbReference>
<feature type="domain" description="Helicase ATP-binding" evidence="9">
    <location>
        <begin position="34"/>
        <end position="204"/>
    </location>
</feature>
<evidence type="ECO:0000259" key="10">
    <source>
        <dbReference type="PROSITE" id="PS51194"/>
    </source>
</evidence>
<evidence type="ECO:0000259" key="11">
    <source>
        <dbReference type="PROSITE" id="PS51195"/>
    </source>
</evidence>
<evidence type="ECO:0000256" key="7">
    <source>
        <dbReference type="RuleBase" id="RU000492"/>
    </source>
</evidence>
<dbReference type="PANTHER" id="PTHR47963:SF8">
    <property type="entry name" value="ATP-DEPENDENT RNA HELICASE DEAD"/>
    <property type="match status" value="1"/>
</dbReference>
<proteinExistence type="inferred from homology"/>
<dbReference type="SUPFAM" id="SSF52540">
    <property type="entry name" value="P-loop containing nucleoside triphosphate hydrolases"/>
    <property type="match status" value="1"/>
</dbReference>